<dbReference type="STRING" id="258515.SAMN05192585_10121"/>
<accession>A0A1G9TYG1</accession>
<dbReference type="GO" id="GO:0005576">
    <property type="term" value="C:extracellular region"/>
    <property type="evidence" value="ECO:0007669"/>
    <property type="project" value="UniProtKB-SubCell"/>
</dbReference>
<comment type="subcellular location">
    <subcellularLocation>
        <location evidence="1">Secreted</location>
    </subcellularLocation>
</comment>
<evidence type="ECO:0000256" key="2">
    <source>
        <dbReference type="ARBA" id="ARBA00022525"/>
    </source>
</evidence>
<dbReference type="AlphaFoldDB" id="A0A1G9TYG1"/>
<dbReference type="RefSeq" id="WP_143008005.1">
    <property type="nucleotide sequence ID" value="NZ_FNID01000001.1"/>
</dbReference>
<keyword evidence="7" id="KW-1185">Reference proteome</keyword>
<evidence type="ECO:0000313" key="6">
    <source>
        <dbReference type="EMBL" id="SDM52706.1"/>
    </source>
</evidence>
<dbReference type="EMBL" id="FNID01000001">
    <property type="protein sequence ID" value="SDM52706.1"/>
    <property type="molecule type" value="Genomic_DNA"/>
</dbReference>
<proteinExistence type="predicted"/>
<gene>
    <name evidence="6" type="ORF">SAMN05192585_10121</name>
</gene>
<dbReference type="Proteomes" id="UP000199182">
    <property type="component" value="Unassembled WGS sequence"/>
</dbReference>
<protein>
    <recommendedName>
        <fullName evidence="8">DNRLRE domain-containing protein</fullName>
    </recommendedName>
</protein>
<sequence>MVSTIVHTCETTYLSLAQPNQNYCSETNLTIDNRPLVNSRYSSLIKFALPAAPVGMILLQATLSLYVTQTGISLPCNGRAILVYNNLADFSADTVTWSTRPSTEASAVDSVELCASSVGQYIACDITDLAKAWFSGTSNYGITLDTPEQTANNPILADSANSTHPPLLTLIYQDIPQYKGTAVPFTDSKRYQLIGTSAQLFTTSVDLSATLNCSFIIQNLGSQPFTALLQLSPDKLIFLNDEQRLIVQPSTVVMLCPYRFARYVRLMIDNSAHINVNSTIWIQTQNLNFSFNYQS</sequence>
<feature type="domain" description="Carbohydrate-binding module family 96" evidence="5">
    <location>
        <begin position="11"/>
        <end position="170"/>
    </location>
</feature>
<dbReference type="NCBIfam" id="NF033679">
    <property type="entry name" value="DNRLRE_dom"/>
    <property type="match status" value="1"/>
</dbReference>
<evidence type="ECO:0000259" key="5">
    <source>
        <dbReference type="Pfam" id="PF24517"/>
    </source>
</evidence>
<evidence type="ECO:0000259" key="4">
    <source>
        <dbReference type="Pfam" id="PF19912"/>
    </source>
</evidence>
<feature type="domain" description="DUF6385" evidence="4">
    <location>
        <begin position="206"/>
        <end position="286"/>
    </location>
</feature>
<evidence type="ECO:0000313" key="7">
    <source>
        <dbReference type="Proteomes" id="UP000199182"/>
    </source>
</evidence>
<dbReference type="Pfam" id="PF19912">
    <property type="entry name" value="DUF6385"/>
    <property type="match status" value="1"/>
</dbReference>
<dbReference type="Pfam" id="PF24517">
    <property type="entry name" value="CBM96"/>
    <property type="match status" value="1"/>
</dbReference>
<evidence type="ECO:0000256" key="3">
    <source>
        <dbReference type="ARBA" id="ARBA00022729"/>
    </source>
</evidence>
<evidence type="ECO:0000256" key="1">
    <source>
        <dbReference type="ARBA" id="ARBA00004613"/>
    </source>
</evidence>
<organism evidence="6 7">
    <name type="scientific">Acetanaerobacterium elongatum</name>
    <dbReference type="NCBI Taxonomy" id="258515"/>
    <lineage>
        <taxon>Bacteria</taxon>
        <taxon>Bacillati</taxon>
        <taxon>Bacillota</taxon>
        <taxon>Clostridia</taxon>
        <taxon>Eubacteriales</taxon>
        <taxon>Oscillospiraceae</taxon>
        <taxon>Acetanaerobacterium</taxon>
    </lineage>
</organism>
<dbReference type="InterPro" id="IPR045965">
    <property type="entry name" value="DUF6385"/>
</dbReference>
<reference evidence="6 7" key="1">
    <citation type="submission" date="2016-10" db="EMBL/GenBank/DDBJ databases">
        <authorList>
            <person name="de Groot N.N."/>
        </authorList>
    </citation>
    <scope>NUCLEOTIDE SEQUENCE [LARGE SCALE GENOMIC DNA]</scope>
    <source>
        <strain evidence="6 7">CGMCC 1.5012</strain>
    </source>
</reference>
<dbReference type="InterPro" id="IPR055372">
    <property type="entry name" value="CBM96"/>
</dbReference>
<evidence type="ECO:0008006" key="8">
    <source>
        <dbReference type="Google" id="ProtNLM"/>
    </source>
</evidence>
<keyword evidence="2" id="KW-0964">Secreted</keyword>
<keyword evidence="3" id="KW-0732">Signal</keyword>
<dbReference type="OrthoDB" id="1677173at2"/>
<name>A0A1G9TYG1_9FIRM</name>